<dbReference type="InterPro" id="IPR025857">
    <property type="entry name" value="MacB_PCD"/>
</dbReference>
<feature type="transmembrane region" description="Helical" evidence="6">
    <location>
        <begin position="486"/>
        <end position="507"/>
    </location>
</feature>
<feature type="transmembrane region" description="Helical" evidence="6">
    <location>
        <begin position="315"/>
        <end position="343"/>
    </location>
</feature>
<gene>
    <name evidence="9" type="ORF">ACFQ2F_02535</name>
</gene>
<evidence type="ECO:0000256" key="3">
    <source>
        <dbReference type="ARBA" id="ARBA00022692"/>
    </source>
</evidence>
<dbReference type="Pfam" id="PF02687">
    <property type="entry name" value="FtsX"/>
    <property type="match status" value="1"/>
</dbReference>
<keyword evidence="4 6" id="KW-1133">Transmembrane helix</keyword>
<protein>
    <submittedName>
        <fullName evidence="9">ABC transporter permease</fullName>
    </submittedName>
</protein>
<dbReference type="InterPro" id="IPR003838">
    <property type="entry name" value="ABC3_permease_C"/>
</dbReference>
<feature type="transmembrane region" description="Helical" evidence="6">
    <location>
        <begin position="435"/>
        <end position="465"/>
    </location>
</feature>
<feature type="transmembrane region" description="Helical" evidence="6">
    <location>
        <begin position="30"/>
        <end position="54"/>
    </location>
</feature>
<dbReference type="Proteomes" id="UP001597102">
    <property type="component" value="Unassembled WGS sequence"/>
</dbReference>
<feature type="domain" description="MacB-like periplasmic core" evidence="8">
    <location>
        <begin position="31"/>
        <end position="204"/>
    </location>
</feature>
<dbReference type="Pfam" id="PF12704">
    <property type="entry name" value="MacB_PCD"/>
    <property type="match status" value="1"/>
</dbReference>
<evidence type="ECO:0000259" key="8">
    <source>
        <dbReference type="Pfam" id="PF12704"/>
    </source>
</evidence>
<feature type="domain" description="ABC3 transporter permease C-terminal" evidence="7">
    <location>
        <begin position="274"/>
        <end position="391"/>
    </location>
</feature>
<evidence type="ECO:0000313" key="9">
    <source>
        <dbReference type="EMBL" id="MFD0985971.1"/>
    </source>
</evidence>
<feature type="transmembrane region" description="Helical" evidence="6">
    <location>
        <begin position="782"/>
        <end position="811"/>
    </location>
</feature>
<keyword evidence="10" id="KW-1185">Reference proteome</keyword>
<evidence type="ECO:0000256" key="2">
    <source>
        <dbReference type="ARBA" id="ARBA00022475"/>
    </source>
</evidence>
<organism evidence="9 10">
    <name type="scientific">Methyloligella solikamskensis</name>
    <dbReference type="NCBI Taxonomy" id="1177756"/>
    <lineage>
        <taxon>Bacteria</taxon>
        <taxon>Pseudomonadati</taxon>
        <taxon>Pseudomonadota</taxon>
        <taxon>Alphaproteobacteria</taxon>
        <taxon>Hyphomicrobiales</taxon>
        <taxon>Hyphomicrobiaceae</taxon>
        <taxon>Methyloligella</taxon>
    </lineage>
</organism>
<feature type="transmembrane region" description="Helical" evidence="6">
    <location>
        <begin position="270"/>
        <end position="294"/>
    </location>
</feature>
<keyword evidence="2" id="KW-1003">Cell membrane</keyword>
<proteinExistence type="predicted"/>
<evidence type="ECO:0000256" key="1">
    <source>
        <dbReference type="ARBA" id="ARBA00004651"/>
    </source>
</evidence>
<feature type="transmembrane region" description="Helical" evidence="6">
    <location>
        <begin position="406"/>
        <end position="429"/>
    </location>
</feature>
<evidence type="ECO:0000256" key="4">
    <source>
        <dbReference type="ARBA" id="ARBA00022989"/>
    </source>
</evidence>
<feature type="transmembrane region" description="Helical" evidence="6">
    <location>
        <begin position="730"/>
        <end position="751"/>
    </location>
</feature>
<dbReference type="PANTHER" id="PTHR30287">
    <property type="entry name" value="MEMBRANE COMPONENT OF PREDICTED ABC SUPERFAMILY METABOLITE UPTAKE TRANSPORTER"/>
    <property type="match status" value="1"/>
</dbReference>
<sequence length="854" mass="90268">MSEPVKAADPSIWLPFKIALRELRSGAGGLAVFVICIALGVASIAAIGSLAAAFDGALVNSGRTLVGGDLSFELVHRQATEEEAKALNELGEVSESASLRAMAHADKDKSALVEIKAVDDAFPLFGDVEILEPKDAKALWRTTGNAIVESTLLDRLGLKVGDKLVIGEGNVTIAGTLGDQPDRLADRLAYGPRVLISLDTLKETGLIQPGSLIRWTYRLRLPGELGADREVLAATKGKIQERFPESGFAVNDWTDPAPRLRRNADRFTQFIGLVGLTALLLGGIGVGNAIHAYMNRKREVIAIFKSLGATSKLVLRIYLIQALLLTVVGILAGLMIGAATPAILSALYADRLPITLVTSIHPIPLLMAAGAGLLTMALFVLWPLGRASAVPPAVLMRSHLAEEDRFTTAWPFAVGSGLAGFALFALAVATSSEPIVTGLICLGIVAAFALLYAIGWGLQVLAAKLRPKMPPTIALAFASIGGPGSLARNVALSLGLGLGLLVAVALIDRALVAELQGDLAADAPSYYFLDIDAGDIGRFRETAKSVLPDVQLNDAPMLRGRIVRLNGISVEEIEASPEYQWVINGDRGLTYTGEVPTGSKVVAGEWWPKDYDGPPLVSFDDKAAEGLGLHLGDLVTVNILGRNIEASVSNFREIDWESLAINFIMVFPPSTLKGVPHRALATLEFPDGTTPEQEGKLIQTLSEAFPLVTAIKVGDVVDAAQKLIGQVMTAIQVTAGITLLIGAVVLAGAIASGQQRRQYLAVLYKTLGATRRRIVTAELVEFAFLALSVAVAAVAIATLTAFVLCVFVFNIPFRFSALAAGETVLLSLGLVLGLGLVAIWRVLSAKAAPYLRAE</sequence>
<dbReference type="PANTHER" id="PTHR30287:SF1">
    <property type="entry name" value="INNER MEMBRANE PROTEIN"/>
    <property type="match status" value="1"/>
</dbReference>
<accession>A0ABW3J8A3</accession>
<evidence type="ECO:0000259" key="7">
    <source>
        <dbReference type="Pfam" id="PF02687"/>
    </source>
</evidence>
<evidence type="ECO:0000256" key="6">
    <source>
        <dbReference type="SAM" id="Phobius"/>
    </source>
</evidence>
<dbReference type="InterPro" id="IPR038766">
    <property type="entry name" value="Membrane_comp_ABC_pdt"/>
</dbReference>
<evidence type="ECO:0000313" key="10">
    <source>
        <dbReference type="Proteomes" id="UP001597102"/>
    </source>
</evidence>
<evidence type="ECO:0000256" key="5">
    <source>
        <dbReference type="ARBA" id="ARBA00023136"/>
    </source>
</evidence>
<comment type="subcellular location">
    <subcellularLocation>
        <location evidence="1">Cell membrane</location>
        <topology evidence="1">Multi-pass membrane protein</topology>
    </subcellularLocation>
</comment>
<name>A0ABW3J8A3_9HYPH</name>
<dbReference type="EMBL" id="JBHTJO010000001">
    <property type="protein sequence ID" value="MFD0985971.1"/>
    <property type="molecule type" value="Genomic_DNA"/>
</dbReference>
<comment type="caution">
    <text evidence="9">The sequence shown here is derived from an EMBL/GenBank/DDBJ whole genome shotgun (WGS) entry which is preliminary data.</text>
</comment>
<feature type="transmembrane region" description="Helical" evidence="6">
    <location>
        <begin position="363"/>
        <end position="385"/>
    </location>
</feature>
<keyword evidence="5 6" id="KW-0472">Membrane</keyword>
<dbReference type="RefSeq" id="WP_379085235.1">
    <property type="nucleotide sequence ID" value="NZ_JBHTJO010000001.1"/>
</dbReference>
<feature type="transmembrane region" description="Helical" evidence="6">
    <location>
        <begin position="823"/>
        <end position="843"/>
    </location>
</feature>
<reference evidence="10" key="1">
    <citation type="journal article" date="2019" name="Int. J. Syst. Evol. Microbiol.">
        <title>The Global Catalogue of Microorganisms (GCM) 10K type strain sequencing project: providing services to taxonomists for standard genome sequencing and annotation.</title>
        <authorList>
            <consortium name="The Broad Institute Genomics Platform"/>
            <consortium name="The Broad Institute Genome Sequencing Center for Infectious Disease"/>
            <person name="Wu L."/>
            <person name="Ma J."/>
        </authorList>
    </citation>
    <scope>NUCLEOTIDE SEQUENCE [LARGE SCALE GENOMIC DNA]</scope>
    <source>
        <strain evidence="10">CCUG 61697</strain>
    </source>
</reference>
<keyword evidence="3 6" id="KW-0812">Transmembrane</keyword>